<keyword evidence="1" id="KW-0449">Lipoprotein</keyword>
<dbReference type="InterPro" id="IPR019850">
    <property type="entry name" value="GldD-like"/>
</dbReference>
<organism evidence="1 2">
    <name type="scientific">Persicobacter psychrovividus</name>
    <dbReference type="NCBI Taxonomy" id="387638"/>
    <lineage>
        <taxon>Bacteria</taxon>
        <taxon>Pseudomonadati</taxon>
        <taxon>Bacteroidota</taxon>
        <taxon>Cytophagia</taxon>
        <taxon>Cytophagales</taxon>
        <taxon>Persicobacteraceae</taxon>
        <taxon>Persicobacter</taxon>
    </lineage>
</organism>
<gene>
    <name evidence="1" type="primary">gldD</name>
    <name evidence="1" type="ORF">PEPS_01700</name>
</gene>
<protein>
    <submittedName>
        <fullName evidence="1">Gliding motility lipoprotein GldD</fullName>
    </submittedName>
</protein>
<dbReference type="Proteomes" id="UP001354989">
    <property type="component" value="Chromosome"/>
</dbReference>
<reference evidence="1 2" key="1">
    <citation type="submission" date="2021-12" db="EMBL/GenBank/DDBJ databases">
        <title>Genome sequencing of bacteria with rrn-lacking chromosome and rrn-plasmid.</title>
        <authorList>
            <person name="Anda M."/>
            <person name="Iwasaki W."/>
        </authorList>
    </citation>
    <scope>NUCLEOTIDE SEQUENCE [LARGE SCALE GENOMIC DNA]</scope>
    <source>
        <strain evidence="1 2">NBRC 101262</strain>
    </source>
</reference>
<evidence type="ECO:0000313" key="1">
    <source>
        <dbReference type="EMBL" id="BDC97889.1"/>
    </source>
</evidence>
<keyword evidence="2" id="KW-1185">Reference proteome</keyword>
<accession>A0ABM7VAD4</accession>
<dbReference type="Pfam" id="PF25593">
    <property type="entry name" value="GldD_lipo"/>
    <property type="match status" value="1"/>
</dbReference>
<sequence>MKTKYFLLIIGLVAFMQACHEDSYYPKPSALYRMPLPEHEYVAVADTMPYQFEISKYAIIKPDTSWIAEAHWVHIFYPDFVADVQLTYKAVHSQQELQRFVNESYKLTAKQQIKATAINEGKYTTPNGHVVSFAAIEGEVPTQFQFFTTDSTKHFLRGALYFRTSVANDSLAPVIKYVTEDITHMMNTLEWKK</sequence>
<proteinExistence type="predicted"/>
<dbReference type="EMBL" id="AP025292">
    <property type="protein sequence ID" value="BDC97889.1"/>
    <property type="molecule type" value="Genomic_DNA"/>
</dbReference>
<name>A0ABM7VAD4_9BACT</name>
<dbReference type="RefSeq" id="WP_332922157.1">
    <property type="nucleotide sequence ID" value="NZ_AP025292.1"/>
</dbReference>
<dbReference type="PROSITE" id="PS51257">
    <property type="entry name" value="PROKAR_LIPOPROTEIN"/>
    <property type="match status" value="1"/>
</dbReference>
<evidence type="ECO:0000313" key="2">
    <source>
        <dbReference type="Proteomes" id="UP001354989"/>
    </source>
</evidence>